<dbReference type="Proteomes" id="UP000598360">
    <property type="component" value="Unassembled WGS sequence"/>
</dbReference>
<feature type="transmembrane region" description="Helical" evidence="1">
    <location>
        <begin position="82"/>
        <end position="98"/>
    </location>
</feature>
<accession>A0A929BAT9</accession>
<keyword evidence="1" id="KW-0812">Transmembrane</keyword>
<feature type="transmembrane region" description="Helical" evidence="1">
    <location>
        <begin position="169"/>
        <end position="189"/>
    </location>
</feature>
<evidence type="ECO:0000313" key="3">
    <source>
        <dbReference type="Proteomes" id="UP000598360"/>
    </source>
</evidence>
<feature type="transmembrane region" description="Helical" evidence="1">
    <location>
        <begin position="105"/>
        <end position="123"/>
    </location>
</feature>
<dbReference type="RefSeq" id="WP_193928788.1">
    <property type="nucleotide sequence ID" value="NZ_JADEYC010000019.1"/>
</dbReference>
<proteinExistence type="predicted"/>
<protein>
    <submittedName>
        <fullName evidence="2">Uncharacterized protein</fullName>
    </submittedName>
</protein>
<feature type="transmembrane region" description="Helical" evidence="1">
    <location>
        <begin position="232"/>
        <end position="249"/>
    </location>
</feature>
<sequence>MTPLHEHGAAQHEPTGVTGVDVLGVVLRLLLFAGTALVGGIGLLRPTVEIVARRALVAASTAGAVGLAALGSSIALREVSTSTAGAHALLLLAVLATIPRRPSAAAASGALLALVLALETAGGHGWTGLPIAVLTVLGTAWIGLFALSSTAAVPERAPQFRHPRRATRVAAAVIALAGLGPLLLSDVLGDRRVLTTSYGQVLLLIAAASVAVLLVTAVLLRRGGTTRAAESSAVALVVALVASWLLPAVPPPAELPRPGTPLIAESSLHGEPVPILVTPQRPGRNLVHLPESAGEGIEVVGAGEPVRTEQRAGTSGRWAEVDLAAGRSRLTVQHAGGHGSTAVDVDTGQVRTAVTGATGPDGPECAGTALAARVAGSRDAVSSCPSQELSTADAGALRSAVGYLAARKAPAIALLGDDSPRSRQAADAVRDAAAEHRIAVHGAPQSGDAALLVSGYEAAQRRLDELRGLQGRGLELTHGVHLAPWLLNAPLANSVATASVPLRFDPRDGRALQYGMAVDALFPGSVPSVSGFTAWLRTRGQELTGPVAIYASAQVDVMKMDMPGHDMSMHGSAAAGQWNPHGTVVAISGPLPG</sequence>
<feature type="transmembrane region" description="Helical" evidence="1">
    <location>
        <begin position="22"/>
        <end position="44"/>
    </location>
</feature>
<feature type="transmembrane region" description="Helical" evidence="1">
    <location>
        <begin position="201"/>
        <end position="220"/>
    </location>
</feature>
<organism evidence="2 3">
    <name type="scientific">Saccharopolyspora montiporae</name>
    <dbReference type="NCBI Taxonomy" id="2781240"/>
    <lineage>
        <taxon>Bacteria</taxon>
        <taxon>Bacillati</taxon>
        <taxon>Actinomycetota</taxon>
        <taxon>Actinomycetes</taxon>
        <taxon>Pseudonocardiales</taxon>
        <taxon>Pseudonocardiaceae</taxon>
        <taxon>Saccharopolyspora</taxon>
    </lineage>
</organism>
<feature type="transmembrane region" description="Helical" evidence="1">
    <location>
        <begin position="56"/>
        <end position="76"/>
    </location>
</feature>
<feature type="transmembrane region" description="Helical" evidence="1">
    <location>
        <begin position="129"/>
        <end position="148"/>
    </location>
</feature>
<comment type="caution">
    <text evidence="2">The sequence shown here is derived from an EMBL/GenBank/DDBJ whole genome shotgun (WGS) entry which is preliminary data.</text>
</comment>
<dbReference type="AlphaFoldDB" id="A0A929BAT9"/>
<keyword evidence="1" id="KW-0472">Membrane</keyword>
<dbReference type="EMBL" id="JADEYC010000019">
    <property type="protein sequence ID" value="MBE9375360.1"/>
    <property type="molecule type" value="Genomic_DNA"/>
</dbReference>
<keyword evidence="1" id="KW-1133">Transmembrane helix</keyword>
<reference evidence="2" key="1">
    <citation type="submission" date="2020-10" db="EMBL/GenBank/DDBJ databases">
        <title>Diversity and distribution of actinomycetes associated with coral in the coast of Hainan.</title>
        <authorList>
            <person name="Li F."/>
        </authorList>
    </citation>
    <scope>NUCLEOTIDE SEQUENCE</scope>
    <source>
        <strain evidence="2">HNM0983</strain>
    </source>
</reference>
<evidence type="ECO:0000256" key="1">
    <source>
        <dbReference type="SAM" id="Phobius"/>
    </source>
</evidence>
<keyword evidence="3" id="KW-1185">Reference proteome</keyword>
<name>A0A929BAT9_9PSEU</name>
<evidence type="ECO:0000313" key="2">
    <source>
        <dbReference type="EMBL" id="MBE9375360.1"/>
    </source>
</evidence>
<gene>
    <name evidence="2" type="ORF">IQ251_12980</name>
</gene>